<reference evidence="15" key="1">
    <citation type="submission" date="2020-03" db="EMBL/GenBank/DDBJ databases">
        <title>A high-quality chromosome-level genome assembly of a woody plant with both climbing and erect habits, Rhamnella rubrinervis.</title>
        <authorList>
            <person name="Lu Z."/>
            <person name="Yang Y."/>
            <person name="Zhu X."/>
            <person name="Sun Y."/>
        </authorList>
    </citation>
    <scope>NUCLEOTIDE SEQUENCE</scope>
    <source>
        <strain evidence="15">BYM</strain>
        <tissue evidence="15">Leaf</tissue>
    </source>
</reference>
<dbReference type="GO" id="GO:0030247">
    <property type="term" value="F:polysaccharide binding"/>
    <property type="evidence" value="ECO:0007669"/>
    <property type="project" value="InterPro"/>
</dbReference>
<evidence type="ECO:0000256" key="12">
    <source>
        <dbReference type="PROSITE-ProRule" id="PRU10141"/>
    </source>
</evidence>
<dbReference type="PROSITE" id="PS50011">
    <property type="entry name" value="PROTEIN_KINASE_DOM"/>
    <property type="match status" value="1"/>
</dbReference>
<evidence type="ECO:0000313" key="15">
    <source>
        <dbReference type="EMBL" id="KAF3433878.1"/>
    </source>
</evidence>
<dbReference type="InterPro" id="IPR017441">
    <property type="entry name" value="Protein_kinase_ATP_BS"/>
</dbReference>
<dbReference type="SMART" id="SM00220">
    <property type="entry name" value="S_TKc"/>
    <property type="match status" value="1"/>
</dbReference>
<sequence length="647" mass="73283">MKISTLQLWAPFIAISVCIVLLKPSVHARNIDNQDHTTKYCSSSCGNILNIHSPFRLETDPEHCGDKRYNLSCENNLTVLYLYSGKYNVQAINYNNHTIRVMDSNVDEDKCSSIPRHSLAKYNFSGMDPYSMELLRGSYWVLLPLIFLSCENPVDSPLYIDATPCIISSEGKGDYSYVMLGSSVASEFSNFCRIELMVMSLTTSEWEKENMNITYVDIHNKLVHGFMLSWLPNCKGKKHCGPTYKYHVIFRSLAYCLGMVGVFMGVLFVPRTVLGIPTITILVDKWQRRHIYNHHIEEFIKANHDFMPKGYSYKDLRKITRGFKDKLGEGGYGCVYKGKLSSGRLVAVKMLDKSKANGQEFINEVATIGRIHHVNVVKLVGFSVKGSKGALIYDFMPNGSLDKYIFSQQGINYSLDCKKMLEISLGVACGIEYLHQGCNMQILHFDIKPHNILLDLNFVPKVSDFGLARMCPLDNSIDSLSAARGTMGYMAPELFYKNIGRVSYKADVYSFGMLLMEMACKRKNLNAAAEHTSQIYFPSWAYDQINKGKDIEMENATGEESRLRKKMIIVALWCIQLKPSDRPSMNKVKKMLEGEIESLEMPPKPFLCPQEKTTQDVGEKSNISTSLPTLISEYDDFSEIELVLNAN</sequence>
<feature type="transmembrane region" description="Helical" evidence="13">
    <location>
        <begin position="6"/>
        <end position="22"/>
    </location>
</feature>
<evidence type="ECO:0000256" key="2">
    <source>
        <dbReference type="ARBA" id="ARBA00022527"/>
    </source>
</evidence>
<evidence type="ECO:0000256" key="7">
    <source>
        <dbReference type="ARBA" id="ARBA00022777"/>
    </source>
</evidence>
<dbReference type="InterPro" id="IPR025287">
    <property type="entry name" value="WAK_GUB"/>
</dbReference>
<keyword evidence="11" id="KW-0325">Glycoprotein</keyword>
<evidence type="ECO:0000256" key="13">
    <source>
        <dbReference type="SAM" id="Phobius"/>
    </source>
</evidence>
<dbReference type="InterPro" id="IPR000719">
    <property type="entry name" value="Prot_kinase_dom"/>
</dbReference>
<evidence type="ECO:0000259" key="14">
    <source>
        <dbReference type="PROSITE" id="PS50011"/>
    </source>
</evidence>
<dbReference type="SUPFAM" id="SSF56112">
    <property type="entry name" value="Protein kinase-like (PK-like)"/>
    <property type="match status" value="1"/>
</dbReference>
<keyword evidence="10 13" id="KW-0472">Membrane</keyword>
<evidence type="ECO:0000256" key="5">
    <source>
        <dbReference type="ARBA" id="ARBA00022729"/>
    </source>
</evidence>
<evidence type="ECO:0000256" key="9">
    <source>
        <dbReference type="ARBA" id="ARBA00022989"/>
    </source>
</evidence>
<evidence type="ECO:0000256" key="11">
    <source>
        <dbReference type="ARBA" id="ARBA00023180"/>
    </source>
</evidence>
<dbReference type="InterPro" id="IPR011009">
    <property type="entry name" value="Kinase-like_dom_sf"/>
</dbReference>
<dbReference type="Pfam" id="PF00069">
    <property type="entry name" value="Pkinase"/>
    <property type="match status" value="1"/>
</dbReference>
<feature type="domain" description="Protein kinase" evidence="14">
    <location>
        <begin position="321"/>
        <end position="607"/>
    </location>
</feature>
<dbReference type="Proteomes" id="UP000796880">
    <property type="component" value="Unassembled WGS sequence"/>
</dbReference>
<evidence type="ECO:0000256" key="3">
    <source>
        <dbReference type="ARBA" id="ARBA00022679"/>
    </source>
</evidence>
<evidence type="ECO:0000313" key="16">
    <source>
        <dbReference type="Proteomes" id="UP000796880"/>
    </source>
</evidence>
<keyword evidence="6 12" id="KW-0547">Nucleotide-binding</keyword>
<keyword evidence="2" id="KW-0723">Serine/threonine-protein kinase</keyword>
<evidence type="ECO:0000256" key="10">
    <source>
        <dbReference type="ARBA" id="ARBA00023136"/>
    </source>
</evidence>
<dbReference type="AlphaFoldDB" id="A0A8K0DTG7"/>
<dbReference type="InterPro" id="IPR008271">
    <property type="entry name" value="Ser/Thr_kinase_AS"/>
</dbReference>
<organism evidence="15 16">
    <name type="scientific">Rhamnella rubrinervis</name>
    <dbReference type="NCBI Taxonomy" id="2594499"/>
    <lineage>
        <taxon>Eukaryota</taxon>
        <taxon>Viridiplantae</taxon>
        <taxon>Streptophyta</taxon>
        <taxon>Embryophyta</taxon>
        <taxon>Tracheophyta</taxon>
        <taxon>Spermatophyta</taxon>
        <taxon>Magnoliopsida</taxon>
        <taxon>eudicotyledons</taxon>
        <taxon>Gunneridae</taxon>
        <taxon>Pentapetalae</taxon>
        <taxon>rosids</taxon>
        <taxon>fabids</taxon>
        <taxon>Rosales</taxon>
        <taxon>Rhamnaceae</taxon>
        <taxon>rhamnoid group</taxon>
        <taxon>Rhamneae</taxon>
        <taxon>Rhamnella</taxon>
    </lineage>
</organism>
<name>A0A8K0DTG7_9ROSA</name>
<keyword evidence="8 12" id="KW-0067">ATP-binding</keyword>
<dbReference type="EMBL" id="VOIH02000011">
    <property type="protein sequence ID" value="KAF3433878.1"/>
    <property type="molecule type" value="Genomic_DNA"/>
</dbReference>
<protein>
    <recommendedName>
        <fullName evidence="14">Protein kinase domain-containing protein</fullName>
    </recommendedName>
</protein>
<dbReference type="FunFam" id="1.10.510.10:FF:000590">
    <property type="entry name" value="PR5-like receptor kinase"/>
    <property type="match status" value="1"/>
</dbReference>
<dbReference type="Gene3D" id="1.10.510.10">
    <property type="entry name" value="Transferase(Phosphotransferase) domain 1"/>
    <property type="match status" value="1"/>
</dbReference>
<dbReference type="PROSITE" id="PS00107">
    <property type="entry name" value="PROTEIN_KINASE_ATP"/>
    <property type="match status" value="1"/>
</dbReference>
<keyword evidence="3" id="KW-0808">Transferase</keyword>
<keyword evidence="4 13" id="KW-0812">Transmembrane</keyword>
<evidence type="ECO:0000256" key="4">
    <source>
        <dbReference type="ARBA" id="ARBA00022692"/>
    </source>
</evidence>
<keyword evidence="7" id="KW-0418">Kinase</keyword>
<dbReference type="InterPro" id="IPR045874">
    <property type="entry name" value="LRK10/LRL21-25-like"/>
</dbReference>
<dbReference type="PANTHER" id="PTHR27009">
    <property type="entry name" value="RUST RESISTANCE KINASE LR10-RELATED"/>
    <property type="match status" value="1"/>
</dbReference>
<comment type="subcellular location">
    <subcellularLocation>
        <location evidence="1">Membrane</location>
        <topology evidence="1">Single-pass type I membrane protein</topology>
    </subcellularLocation>
</comment>
<proteinExistence type="predicted"/>
<keyword evidence="9 13" id="KW-1133">Transmembrane helix</keyword>
<evidence type="ECO:0000256" key="1">
    <source>
        <dbReference type="ARBA" id="ARBA00004479"/>
    </source>
</evidence>
<dbReference type="OrthoDB" id="544400at2759"/>
<gene>
    <name evidence="15" type="ORF">FNV43_RR24981</name>
</gene>
<dbReference type="GO" id="GO:0016020">
    <property type="term" value="C:membrane"/>
    <property type="evidence" value="ECO:0007669"/>
    <property type="project" value="UniProtKB-SubCell"/>
</dbReference>
<dbReference type="Gene3D" id="3.30.200.20">
    <property type="entry name" value="Phosphorylase Kinase, domain 1"/>
    <property type="match status" value="1"/>
</dbReference>
<dbReference type="GO" id="GO:0005524">
    <property type="term" value="F:ATP binding"/>
    <property type="evidence" value="ECO:0007669"/>
    <property type="project" value="UniProtKB-UniRule"/>
</dbReference>
<dbReference type="FunFam" id="3.30.200.20:FF:000178">
    <property type="entry name" value="serine/threonine-protein kinase PBS1-like"/>
    <property type="match status" value="1"/>
</dbReference>
<evidence type="ECO:0000256" key="8">
    <source>
        <dbReference type="ARBA" id="ARBA00022840"/>
    </source>
</evidence>
<dbReference type="GO" id="GO:0004674">
    <property type="term" value="F:protein serine/threonine kinase activity"/>
    <property type="evidence" value="ECO:0007669"/>
    <property type="project" value="UniProtKB-KW"/>
</dbReference>
<dbReference type="PROSITE" id="PS00108">
    <property type="entry name" value="PROTEIN_KINASE_ST"/>
    <property type="match status" value="1"/>
</dbReference>
<dbReference type="Pfam" id="PF13947">
    <property type="entry name" value="GUB_WAK_bind"/>
    <property type="match status" value="1"/>
</dbReference>
<comment type="caution">
    <text evidence="15">The sequence shown here is derived from an EMBL/GenBank/DDBJ whole genome shotgun (WGS) entry which is preliminary data.</text>
</comment>
<feature type="binding site" evidence="12">
    <location>
        <position position="349"/>
    </location>
    <ligand>
        <name>ATP</name>
        <dbReference type="ChEBI" id="CHEBI:30616"/>
    </ligand>
</feature>
<feature type="transmembrane region" description="Helical" evidence="13">
    <location>
        <begin position="248"/>
        <end position="269"/>
    </location>
</feature>
<accession>A0A8K0DTG7</accession>
<keyword evidence="5" id="KW-0732">Signal</keyword>
<evidence type="ECO:0000256" key="6">
    <source>
        <dbReference type="ARBA" id="ARBA00022741"/>
    </source>
</evidence>
<keyword evidence="16" id="KW-1185">Reference proteome</keyword>